<dbReference type="SUPFAM" id="SSF81301">
    <property type="entry name" value="Nucleotidyltransferase"/>
    <property type="match status" value="1"/>
</dbReference>
<dbReference type="EMBL" id="MZGJ01000028">
    <property type="protein sequence ID" value="OQX50628.1"/>
    <property type="molecule type" value="Genomic_DNA"/>
</dbReference>
<proteinExistence type="predicted"/>
<protein>
    <recommendedName>
        <fullName evidence="1">Polymerase beta nucleotidyltransferase domain-containing protein</fullName>
    </recommendedName>
</protein>
<dbReference type="PANTHER" id="PTHR43852">
    <property type="entry name" value="NUCLEOTIDYLTRANSFERASE"/>
    <property type="match status" value="1"/>
</dbReference>
<dbReference type="AlphaFoldDB" id="A0A1W9NWZ5"/>
<dbReference type="Proteomes" id="UP000192520">
    <property type="component" value="Unassembled WGS sequence"/>
</dbReference>
<feature type="domain" description="Polymerase beta nucleotidyltransferase" evidence="1">
    <location>
        <begin position="13"/>
        <end position="111"/>
    </location>
</feature>
<reference evidence="3" key="1">
    <citation type="submission" date="2017-03" db="EMBL/GenBank/DDBJ databases">
        <title>Novel pathways for hydrocarbon cycling and metabolic interdependencies in hydrothermal sediment communities.</title>
        <authorList>
            <person name="Dombrowski N."/>
            <person name="Seitz K."/>
            <person name="Teske A."/>
            <person name="Baker B."/>
        </authorList>
    </citation>
    <scope>NUCLEOTIDE SEQUENCE [LARGE SCALE GENOMIC DNA]</scope>
</reference>
<comment type="caution">
    <text evidence="2">The sequence shown here is derived from an EMBL/GenBank/DDBJ whole genome shotgun (WGS) entry which is preliminary data.</text>
</comment>
<dbReference type="PANTHER" id="PTHR43852:SF3">
    <property type="entry name" value="NUCLEOTIDYLTRANSFERASE"/>
    <property type="match status" value="1"/>
</dbReference>
<dbReference type="InterPro" id="IPR041633">
    <property type="entry name" value="Polbeta"/>
</dbReference>
<dbReference type="Pfam" id="PF18765">
    <property type="entry name" value="Polbeta"/>
    <property type="match status" value="1"/>
</dbReference>
<dbReference type="InterPro" id="IPR043519">
    <property type="entry name" value="NT_sf"/>
</dbReference>
<accession>A0A1W9NWZ5</accession>
<dbReference type="NCBIfam" id="NF047752">
    <property type="entry name" value="MntA_antitoxin"/>
    <property type="match status" value="1"/>
</dbReference>
<name>A0A1W9NWZ5_UNCC3</name>
<dbReference type="Gene3D" id="3.30.460.10">
    <property type="entry name" value="Beta Polymerase, domain 2"/>
    <property type="match status" value="1"/>
</dbReference>
<dbReference type="CDD" id="cd05403">
    <property type="entry name" value="NT_KNTase_like"/>
    <property type="match status" value="1"/>
</dbReference>
<organism evidence="2 3">
    <name type="scientific">candidate division CPR3 bacterium 4484_211</name>
    <dbReference type="NCBI Taxonomy" id="1968527"/>
    <lineage>
        <taxon>Bacteria</taxon>
        <taxon>Bacteria division CPR3</taxon>
    </lineage>
</organism>
<evidence type="ECO:0000259" key="1">
    <source>
        <dbReference type="Pfam" id="PF18765"/>
    </source>
</evidence>
<evidence type="ECO:0000313" key="3">
    <source>
        <dbReference type="Proteomes" id="UP000192520"/>
    </source>
</evidence>
<dbReference type="InterPro" id="IPR052930">
    <property type="entry name" value="TA_antitoxin_MntA"/>
</dbReference>
<sequence length="146" mass="16737">MKKPIRPINIKGIQKALAKHPNVLAGYLTGSQAMGYAGPESDVDIAILLKDPKEAQKSYTKVYLEFYNLLAEFAESTLDERDLDLVFLQTLPVQHQYHALHEGKRIYTANSERVLNYEEYIYNQYADLKPYFDTIIGEYIHTVAHA</sequence>
<dbReference type="STRING" id="1968527.B5M47_03610"/>
<gene>
    <name evidence="2" type="ORF">B5M47_03610</name>
</gene>
<evidence type="ECO:0000313" key="2">
    <source>
        <dbReference type="EMBL" id="OQX50628.1"/>
    </source>
</evidence>